<dbReference type="NCBIfam" id="TIGR00654">
    <property type="entry name" value="PhzF_family"/>
    <property type="match status" value="1"/>
</dbReference>
<protein>
    <submittedName>
        <fullName evidence="1">PhzF family phenazine biosynthesis protein</fullName>
    </submittedName>
</protein>
<dbReference type="InterPro" id="IPR003719">
    <property type="entry name" value="Phenazine_PhzF-like"/>
</dbReference>
<proteinExistence type="predicted"/>
<dbReference type="PIRSF" id="PIRSF016184">
    <property type="entry name" value="PhzC_PhzF"/>
    <property type="match status" value="1"/>
</dbReference>
<dbReference type="Gene3D" id="3.10.310.10">
    <property type="entry name" value="Diaminopimelate Epimerase, Chain A, domain 1"/>
    <property type="match status" value="2"/>
</dbReference>
<comment type="caution">
    <text evidence="1">The sequence shown here is derived from an EMBL/GenBank/DDBJ whole genome shotgun (WGS) entry which is preliminary data.</text>
</comment>
<dbReference type="Proteomes" id="UP001612915">
    <property type="component" value="Unassembled WGS sequence"/>
</dbReference>
<dbReference type="Pfam" id="PF02567">
    <property type="entry name" value="PhzC-PhzF"/>
    <property type="match status" value="1"/>
</dbReference>
<evidence type="ECO:0000313" key="2">
    <source>
        <dbReference type="Proteomes" id="UP001612915"/>
    </source>
</evidence>
<evidence type="ECO:0000313" key="1">
    <source>
        <dbReference type="EMBL" id="MFI7587204.1"/>
    </source>
</evidence>
<gene>
    <name evidence="1" type="ORF">ACIB24_09040</name>
</gene>
<organism evidence="1 2">
    <name type="scientific">Spongisporangium articulatum</name>
    <dbReference type="NCBI Taxonomy" id="3362603"/>
    <lineage>
        <taxon>Bacteria</taxon>
        <taxon>Bacillati</taxon>
        <taxon>Actinomycetota</taxon>
        <taxon>Actinomycetes</taxon>
        <taxon>Kineosporiales</taxon>
        <taxon>Kineosporiaceae</taxon>
        <taxon>Spongisporangium</taxon>
    </lineage>
</organism>
<dbReference type="EMBL" id="JBITLV010000002">
    <property type="protein sequence ID" value="MFI7587204.1"/>
    <property type="molecule type" value="Genomic_DNA"/>
</dbReference>
<name>A0ABW8ALF2_9ACTN</name>
<accession>A0ABW8ALF2</accession>
<keyword evidence="2" id="KW-1185">Reference proteome</keyword>
<reference evidence="1 2" key="1">
    <citation type="submission" date="2024-10" db="EMBL/GenBank/DDBJ databases">
        <title>The Natural Products Discovery Center: Release of the First 8490 Sequenced Strains for Exploring Actinobacteria Biosynthetic Diversity.</title>
        <authorList>
            <person name="Kalkreuter E."/>
            <person name="Kautsar S.A."/>
            <person name="Yang D."/>
            <person name="Bader C.D."/>
            <person name="Teijaro C.N."/>
            <person name="Fluegel L."/>
            <person name="Davis C.M."/>
            <person name="Simpson J.R."/>
            <person name="Lauterbach L."/>
            <person name="Steele A.D."/>
            <person name="Gui C."/>
            <person name="Meng S."/>
            <person name="Li G."/>
            <person name="Viehrig K."/>
            <person name="Ye F."/>
            <person name="Su P."/>
            <person name="Kiefer A.F."/>
            <person name="Nichols A."/>
            <person name="Cepeda A.J."/>
            <person name="Yan W."/>
            <person name="Fan B."/>
            <person name="Jiang Y."/>
            <person name="Adhikari A."/>
            <person name="Zheng C.-J."/>
            <person name="Schuster L."/>
            <person name="Cowan T.M."/>
            <person name="Smanski M.J."/>
            <person name="Chevrette M.G."/>
            <person name="De Carvalho L.P.S."/>
            <person name="Shen B."/>
        </authorList>
    </citation>
    <scope>NUCLEOTIDE SEQUENCE [LARGE SCALE GENOMIC DNA]</scope>
    <source>
        <strain evidence="1 2">NPDC049639</strain>
    </source>
</reference>
<dbReference type="PANTHER" id="PTHR13774">
    <property type="entry name" value="PHENAZINE BIOSYNTHESIS PROTEIN"/>
    <property type="match status" value="1"/>
</dbReference>
<dbReference type="SUPFAM" id="SSF54506">
    <property type="entry name" value="Diaminopimelate epimerase-like"/>
    <property type="match status" value="1"/>
</dbReference>
<sequence>MLVVDACRRDGAGGSPTVVSLGAAAPDDELARLPGRYGTSHLAVLDPPAAAGGPLPVRFFTSAGPLANCGHGTVAALAVLAGRTGSFEGTLSIAGREVAARARQSGDGVEAWFDQGAVALRPVRDDEWAAFVGALGVGAENLHPIERVVVASPGRERLLVPVVDREVLATLRPDHVALARASRRFAQLGSFVYVPPDSENRCAARMFAPAIGVTEDVANANSSGCLAVHRLATGRPGELVVEQGDALGCPSSVLVRAARDAGGHIVTQVGGVARVRS</sequence>
<dbReference type="RefSeq" id="WP_398278368.1">
    <property type="nucleotide sequence ID" value="NZ_JBITLV010000002.1"/>
</dbReference>